<accession>A0A7Z2SA82</accession>
<feature type="transmembrane region" description="Helical" evidence="1">
    <location>
        <begin position="140"/>
        <end position="162"/>
    </location>
</feature>
<gene>
    <name evidence="2" type="ORF">GVO57_13160</name>
</gene>
<dbReference type="AlphaFoldDB" id="A0A7Z2SA82"/>
<keyword evidence="1" id="KW-1133">Transmembrane helix</keyword>
<dbReference type="Proteomes" id="UP000464468">
    <property type="component" value="Chromosome"/>
</dbReference>
<dbReference type="EMBL" id="CP047895">
    <property type="protein sequence ID" value="QHL91574.1"/>
    <property type="molecule type" value="Genomic_DNA"/>
</dbReference>
<evidence type="ECO:0000313" key="3">
    <source>
        <dbReference type="Proteomes" id="UP000464468"/>
    </source>
</evidence>
<feature type="transmembrane region" description="Helical" evidence="1">
    <location>
        <begin position="83"/>
        <end position="101"/>
    </location>
</feature>
<keyword evidence="1" id="KW-0812">Transmembrane</keyword>
<organism evidence="2 3">
    <name type="scientific">Sphingomonas changnyeongensis</name>
    <dbReference type="NCBI Taxonomy" id="2698679"/>
    <lineage>
        <taxon>Bacteria</taxon>
        <taxon>Pseudomonadati</taxon>
        <taxon>Pseudomonadota</taxon>
        <taxon>Alphaproteobacteria</taxon>
        <taxon>Sphingomonadales</taxon>
        <taxon>Sphingomonadaceae</taxon>
        <taxon>Sphingomonas</taxon>
    </lineage>
</organism>
<dbReference type="KEGG" id="schy:GVO57_13160"/>
<keyword evidence="1" id="KW-0472">Membrane</keyword>
<proteinExistence type="predicted"/>
<dbReference type="RefSeq" id="WP_160593610.1">
    <property type="nucleotide sequence ID" value="NZ_CP047895.1"/>
</dbReference>
<evidence type="ECO:0000256" key="1">
    <source>
        <dbReference type="SAM" id="Phobius"/>
    </source>
</evidence>
<protein>
    <submittedName>
        <fullName evidence="2">Rod shape-determining protein MreD</fullName>
    </submittedName>
</protein>
<evidence type="ECO:0000313" key="2">
    <source>
        <dbReference type="EMBL" id="QHL91574.1"/>
    </source>
</evidence>
<reference evidence="2 3" key="1">
    <citation type="submission" date="2020-01" db="EMBL/GenBank/DDBJ databases">
        <title>Sphingomonas sp. C33 whole genome sequece.</title>
        <authorList>
            <person name="Park C."/>
        </authorList>
    </citation>
    <scope>NUCLEOTIDE SEQUENCE [LARGE SCALE GENOMIC DNA]</scope>
    <source>
        <strain evidence="2 3">C33</strain>
    </source>
</reference>
<feature type="transmembrane region" description="Helical" evidence="1">
    <location>
        <begin position="113"/>
        <end position="134"/>
    </location>
</feature>
<feature type="transmembrane region" description="Helical" evidence="1">
    <location>
        <begin position="51"/>
        <end position="71"/>
    </location>
</feature>
<sequence length="170" mass="18289">MNVRTGQFGPPPVLSARARIVPVAATMAGSMVSGLPVILDQPLLPPAGLMMLLAWRLLRPGLWPVWAALPLGLFDDLASGQPVGSAMLSWTLIFLAIEASERTLVWRDYVQDWLIAALCLIGGIVFGYVAALAAGGAAPFAVIVPQMLMAVLLFPMTARLCARLDQWRLR</sequence>
<name>A0A7Z2SA82_9SPHN</name>
<keyword evidence="3" id="KW-1185">Reference proteome</keyword>
<feature type="transmembrane region" description="Helical" evidence="1">
    <location>
        <begin position="20"/>
        <end position="39"/>
    </location>
</feature>